<organism evidence="1 2">
    <name type="scientific">Lentzea cavernae</name>
    <dbReference type="NCBI Taxonomy" id="2020703"/>
    <lineage>
        <taxon>Bacteria</taxon>
        <taxon>Bacillati</taxon>
        <taxon>Actinomycetota</taxon>
        <taxon>Actinomycetes</taxon>
        <taxon>Pseudonocardiales</taxon>
        <taxon>Pseudonocardiaceae</taxon>
        <taxon>Lentzea</taxon>
    </lineage>
</organism>
<evidence type="ECO:0000313" key="2">
    <source>
        <dbReference type="Proteomes" id="UP000605568"/>
    </source>
</evidence>
<name>A0ABQ3MU71_9PSEU</name>
<accession>A0ABQ3MU71</accession>
<protein>
    <submittedName>
        <fullName evidence="1">Uncharacterized protein</fullName>
    </submittedName>
</protein>
<reference evidence="2" key="1">
    <citation type="journal article" date="2019" name="Int. J. Syst. Evol. Microbiol.">
        <title>The Global Catalogue of Microorganisms (GCM) 10K type strain sequencing project: providing services to taxonomists for standard genome sequencing and annotation.</title>
        <authorList>
            <consortium name="The Broad Institute Genomics Platform"/>
            <consortium name="The Broad Institute Genome Sequencing Center for Infectious Disease"/>
            <person name="Wu L."/>
            <person name="Ma J."/>
        </authorList>
    </citation>
    <scope>NUCLEOTIDE SEQUENCE [LARGE SCALE GENOMIC DNA]</scope>
    <source>
        <strain evidence="2">CGMCC 4.7367</strain>
    </source>
</reference>
<sequence length="104" mass="11723">MARTNGLVLVIDRARGPQPYVLAVDYRRIYRRISPTEMEGLPRWEAQLVTQLLEAGEFERGSQILSLTDGEHTNRVVTLEELRSIDVELMPGSISDKGGRKNAD</sequence>
<evidence type="ECO:0000313" key="1">
    <source>
        <dbReference type="EMBL" id="GHH59792.1"/>
    </source>
</evidence>
<dbReference type="RefSeq" id="WP_191304924.1">
    <property type="nucleotide sequence ID" value="NZ_BNAR01000022.1"/>
</dbReference>
<proteinExistence type="predicted"/>
<dbReference type="EMBL" id="BNAR01000022">
    <property type="protein sequence ID" value="GHH59792.1"/>
    <property type="molecule type" value="Genomic_DNA"/>
</dbReference>
<gene>
    <name evidence="1" type="ORF">GCM10017774_83170</name>
</gene>
<keyword evidence="2" id="KW-1185">Reference proteome</keyword>
<dbReference type="Proteomes" id="UP000605568">
    <property type="component" value="Unassembled WGS sequence"/>
</dbReference>
<comment type="caution">
    <text evidence="1">The sequence shown here is derived from an EMBL/GenBank/DDBJ whole genome shotgun (WGS) entry which is preliminary data.</text>
</comment>